<feature type="non-terminal residue" evidence="1">
    <location>
        <position position="1"/>
    </location>
</feature>
<gene>
    <name evidence="1" type="ORF">AVDCRST_MAG59-43</name>
</gene>
<accession>A0A6J4TW69</accession>
<proteinExistence type="predicted"/>
<reference evidence="1" key="1">
    <citation type="submission" date="2020-02" db="EMBL/GenBank/DDBJ databases">
        <authorList>
            <person name="Meier V. D."/>
        </authorList>
    </citation>
    <scope>NUCLEOTIDE SEQUENCE</scope>
    <source>
        <strain evidence="1">AVDCRST_MAG59</strain>
    </source>
</reference>
<dbReference type="AlphaFoldDB" id="A0A6J4TW69"/>
<sequence length="35" mass="3668">ETRSLIAVASGEVMCMNSGTVNAGYHLIEFPLGAE</sequence>
<protein>
    <submittedName>
        <fullName evidence="1">Uncharacterized protein</fullName>
    </submittedName>
</protein>
<evidence type="ECO:0000313" key="1">
    <source>
        <dbReference type="EMBL" id="CAA9533123.1"/>
    </source>
</evidence>
<organism evidence="1">
    <name type="scientific">uncultured Thermomicrobiales bacterium</name>
    <dbReference type="NCBI Taxonomy" id="1645740"/>
    <lineage>
        <taxon>Bacteria</taxon>
        <taxon>Pseudomonadati</taxon>
        <taxon>Thermomicrobiota</taxon>
        <taxon>Thermomicrobia</taxon>
        <taxon>Thermomicrobiales</taxon>
        <taxon>environmental samples</taxon>
    </lineage>
</organism>
<dbReference type="EMBL" id="CADCWF010000001">
    <property type="protein sequence ID" value="CAA9533123.1"/>
    <property type="molecule type" value="Genomic_DNA"/>
</dbReference>
<name>A0A6J4TW69_9BACT</name>